<proteinExistence type="inferred from homology"/>
<dbReference type="RefSeq" id="WP_002599250.1">
    <property type="nucleotide sequence ID" value="NZ_LTAY01000085.1"/>
</dbReference>
<evidence type="ECO:0000256" key="2">
    <source>
        <dbReference type="ARBA" id="ARBA00022475"/>
    </source>
</evidence>
<gene>
    <name evidence="7" type="primary">potE_2</name>
    <name evidence="7" type="ORF">CLTHE_28550</name>
</gene>
<dbReference type="EMBL" id="LTAY01000085">
    <property type="protein sequence ID" value="OPX46485.1"/>
    <property type="molecule type" value="Genomic_DNA"/>
</dbReference>
<feature type="transmembrane region" description="Helical" evidence="6">
    <location>
        <begin position="346"/>
        <end position="366"/>
    </location>
</feature>
<dbReference type="PANTHER" id="PTHR42770">
    <property type="entry name" value="AMINO ACID TRANSPORTER-RELATED"/>
    <property type="match status" value="1"/>
</dbReference>
<feature type="transmembrane region" description="Helical" evidence="6">
    <location>
        <begin position="89"/>
        <end position="109"/>
    </location>
</feature>
<keyword evidence="6" id="KW-0813">Transport</keyword>
<feature type="transmembrane region" description="Helical" evidence="6">
    <location>
        <begin position="121"/>
        <end position="139"/>
    </location>
</feature>
<evidence type="ECO:0000313" key="8">
    <source>
        <dbReference type="Proteomes" id="UP000191448"/>
    </source>
</evidence>
<feature type="transmembrane region" description="Helical" evidence="6">
    <location>
        <begin position="151"/>
        <end position="171"/>
    </location>
</feature>
<dbReference type="InterPro" id="IPR002293">
    <property type="entry name" value="AA/rel_permease1"/>
</dbReference>
<keyword evidence="3 6" id="KW-0812">Transmembrane</keyword>
<feature type="transmembrane region" description="Helical" evidence="6">
    <location>
        <begin position="320"/>
        <end position="340"/>
    </location>
</feature>
<sequence>MGKSKTKMNALQLTIIVAVNMMGSGIIMLPSNLAQVGTVSILSWILTALGALALAYTFAQCGMLSRNKGGMGGYAQYTFGKNGNFMANYSYGISLLIANVAIAVSVVAYGTQFLGIHLSPVMNTIAIIVVLWISTVLNFGSANFTGKIGSVVVWGIIIPLVIVSVIGWFWFSPSRWIGAWNPHHLSLATGIKSSIALTLWAFLGLESASANMDSVENPQKNVPIACLGGTIIAAIFYIISTEVMAGICPTHALATSNAPFGLVFATMFNPTVGKVIMGLMVIACFGSLMAWQFTVAEVFKSSAFEGYFPKVFTKVTSRNVPIIGMIILGIIQTLLALMTISPNLNAQFQVIVNLAVVTNMVPYLLSMASLQNMQVIEKATNKKKIKINNIIAVLAGIYTLYALYTAGSQAMLYGGIVAMAGWTIYGFLAHRFNNDQGPVTAA</sequence>
<dbReference type="InterPro" id="IPR050367">
    <property type="entry name" value="APC_superfamily"/>
</dbReference>
<organism evidence="7 8">
    <name type="scientific">Clostridium thermobutyricum DSM 4928</name>
    <dbReference type="NCBI Taxonomy" id="1121339"/>
    <lineage>
        <taxon>Bacteria</taxon>
        <taxon>Bacillati</taxon>
        <taxon>Bacillota</taxon>
        <taxon>Clostridia</taxon>
        <taxon>Eubacteriales</taxon>
        <taxon>Clostridiaceae</taxon>
        <taxon>Clostridium</taxon>
    </lineage>
</organism>
<feature type="transmembrane region" description="Helical" evidence="6">
    <location>
        <begin position="41"/>
        <end position="59"/>
    </location>
</feature>
<dbReference type="GO" id="GO:0005886">
    <property type="term" value="C:plasma membrane"/>
    <property type="evidence" value="ECO:0007669"/>
    <property type="project" value="UniProtKB-SubCell"/>
</dbReference>
<dbReference type="InterPro" id="IPR027566">
    <property type="entry name" value="Symport/antiport_PotE"/>
</dbReference>
<dbReference type="NCBIfam" id="TIGR04299">
    <property type="entry name" value="antiport_PotE"/>
    <property type="match status" value="1"/>
</dbReference>
<dbReference type="Gene3D" id="1.20.1740.10">
    <property type="entry name" value="Amino acid/polyamine transporter I"/>
    <property type="match status" value="1"/>
</dbReference>
<dbReference type="AlphaFoldDB" id="A0A1V4SSR0"/>
<dbReference type="PANTHER" id="PTHR42770:SF6">
    <property type="entry name" value="PUTRESCINE TRANSPORTER POTE"/>
    <property type="match status" value="1"/>
</dbReference>
<dbReference type="Pfam" id="PF13520">
    <property type="entry name" value="AA_permease_2"/>
    <property type="match status" value="1"/>
</dbReference>
<evidence type="ECO:0000256" key="4">
    <source>
        <dbReference type="ARBA" id="ARBA00022989"/>
    </source>
</evidence>
<evidence type="ECO:0000256" key="6">
    <source>
        <dbReference type="HAMAP-Rule" id="MF_02073"/>
    </source>
</evidence>
<feature type="transmembrane region" description="Helical" evidence="6">
    <location>
        <begin position="410"/>
        <end position="428"/>
    </location>
</feature>
<dbReference type="Proteomes" id="UP000191448">
    <property type="component" value="Unassembled WGS sequence"/>
</dbReference>
<accession>A0A1V4SSR0</accession>
<dbReference type="PIRSF" id="PIRSF006060">
    <property type="entry name" value="AA_transporter"/>
    <property type="match status" value="1"/>
</dbReference>
<evidence type="ECO:0000256" key="3">
    <source>
        <dbReference type="ARBA" id="ARBA00022692"/>
    </source>
</evidence>
<evidence type="ECO:0000313" key="7">
    <source>
        <dbReference type="EMBL" id="OPX46485.1"/>
    </source>
</evidence>
<comment type="subcellular location">
    <subcellularLocation>
        <location evidence="1 6">Cell membrane</location>
        <topology evidence="1 6">Multi-pass membrane protein</topology>
    </subcellularLocation>
</comment>
<dbReference type="NCBIfam" id="NF007938">
    <property type="entry name" value="PRK10655.1"/>
    <property type="match status" value="1"/>
</dbReference>
<keyword evidence="2 6" id="KW-1003">Cell membrane</keyword>
<comment type="caution">
    <text evidence="7">The sequence shown here is derived from an EMBL/GenBank/DDBJ whole genome shotgun (WGS) entry which is preliminary data.</text>
</comment>
<feature type="transmembrane region" description="Helical" evidence="6">
    <location>
        <begin position="222"/>
        <end position="239"/>
    </location>
</feature>
<comment type="similarity">
    <text evidence="6">Belongs to the amino acid-polyamine-organocation (APC) superfamily. Basic amino acid/polyamine antiporter (APA) (TC 2.A.3.2) family.</text>
</comment>
<feature type="transmembrane region" description="Helical" evidence="6">
    <location>
        <begin position="191"/>
        <end position="210"/>
    </location>
</feature>
<protein>
    <recommendedName>
        <fullName evidence="6">Putrescine transporter</fullName>
    </recommendedName>
</protein>
<name>A0A1V4SSR0_9CLOT</name>
<evidence type="ECO:0000256" key="5">
    <source>
        <dbReference type="ARBA" id="ARBA00023136"/>
    </source>
</evidence>
<evidence type="ECO:0000256" key="1">
    <source>
        <dbReference type="ARBA" id="ARBA00004651"/>
    </source>
</evidence>
<feature type="transmembrane region" description="Helical" evidence="6">
    <location>
        <begin position="387"/>
        <end position="404"/>
    </location>
</feature>
<keyword evidence="5 6" id="KW-0472">Membrane</keyword>
<reference evidence="7 8" key="1">
    <citation type="submission" date="2016-02" db="EMBL/GenBank/DDBJ databases">
        <title>Genome sequence of Clostridium thermobutyricum DSM 4928.</title>
        <authorList>
            <person name="Poehlein A."/>
            <person name="Daniel R."/>
        </authorList>
    </citation>
    <scope>NUCLEOTIDE SEQUENCE [LARGE SCALE GENOMIC DNA]</scope>
    <source>
        <strain evidence="7 8">DSM 4928</strain>
    </source>
</reference>
<dbReference type="GO" id="GO:0015496">
    <property type="term" value="F:putrescine:ornithine antiporter activity"/>
    <property type="evidence" value="ECO:0007669"/>
    <property type="project" value="InterPro"/>
</dbReference>
<dbReference type="OrthoDB" id="178667at2"/>
<keyword evidence="4 6" id="KW-1133">Transmembrane helix</keyword>
<comment type="caution">
    <text evidence="6">Lacks conserved residue(s) required for the propagation of feature annotation.</text>
</comment>
<feature type="transmembrane region" description="Helical" evidence="6">
    <location>
        <begin position="12"/>
        <end position="29"/>
    </location>
</feature>
<dbReference type="HAMAP" id="MF_02073">
    <property type="entry name" value="Putrescine_transp"/>
    <property type="match status" value="1"/>
</dbReference>